<accession>A0A5B7GG60</accession>
<evidence type="ECO:0000313" key="4">
    <source>
        <dbReference type="Proteomes" id="UP000324222"/>
    </source>
</evidence>
<dbReference type="Proteomes" id="UP000324222">
    <property type="component" value="Unassembled WGS sequence"/>
</dbReference>
<protein>
    <submittedName>
        <fullName evidence="3">Uncharacterized protein</fullName>
    </submittedName>
</protein>
<comment type="caution">
    <text evidence="3">The sequence shown here is derived from an EMBL/GenBank/DDBJ whole genome shotgun (WGS) entry which is preliminary data.</text>
</comment>
<gene>
    <name evidence="3" type="ORF">E2C01_053086</name>
</gene>
<reference evidence="3 4" key="1">
    <citation type="submission" date="2019-05" db="EMBL/GenBank/DDBJ databases">
        <title>Another draft genome of Portunus trituberculatus and its Hox gene families provides insights of decapod evolution.</title>
        <authorList>
            <person name="Jeong J.-H."/>
            <person name="Song I."/>
            <person name="Kim S."/>
            <person name="Choi T."/>
            <person name="Kim D."/>
            <person name="Ryu S."/>
            <person name="Kim W."/>
        </authorList>
    </citation>
    <scope>NUCLEOTIDE SEQUENCE [LARGE SCALE GENOMIC DNA]</scope>
    <source>
        <tissue evidence="3">Muscle</tissue>
    </source>
</reference>
<proteinExistence type="predicted"/>
<keyword evidence="2" id="KW-0472">Membrane</keyword>
<keyword evidence="4" id="KW-1185">Reference proteome</keyword>
<dbReference type="EMBL" id="VSRR010016224">
    <property type="protein sequence ID" value="MPC59071.1"/>
    <property type="molecule type" value="Genomic_DNA"/>
</dbReference>
<feature type="transmembrane region" description="Helical" evidence="2">
    <location>
        <begin position="26"/>
        <end position="43"/>
    </location>
</feature>
<organism evidence="3 4">
    <name type="scientific">Portunus trituberculatus</name>
    <name type="common">Swimming crab</name>
    <name type="synonym">Neptunus trituberculatus</name>
    <dbReference type="NCBI Taxonomy" id="210409"/>
    <lineage>
        <taxon>Eukaryota</taxon>
        <taxon>Metazoa</taxon>
        <taxon>Ecdysozoa</taxon>
        <taxon>Arthropoda</taxon>
        <taxon>Crustacea</taxon>
        <taxon>Multicrustacea</taxon>
        <taxon>Malacostraca</taxon>
        <taxon>Eumalacostraca</taxon>
        <taxon>Eucarida</taxon>
        <taxon>Decapoda</taxon>
        <taxon>Pleocyemata</taxon>
        <taxon>Brachyura</taxon>
        <taxon>Eubrachyura</taxon>
        <taxon>Portunoidea</taxon>
        <taxon>Portunidae</taxon>
        <taxon>Portuninae</taxon>
        <taxon>Portunus</taxon>
    </lineage>
</organism>
<evidence type="ECO:0000313" key="3">
    <source>
        <dbReference type="EMBL" id="MPC59071.1"/>
    </source>
</evidence>
<sequence>MDLKSDWCVPKSSIRKGTVSTDTSDLLTSTVFMVQLTTFAILVKDKRRARLDDKANTSFDLTREIHLCKSHFGEEQPMITTLTTVHSHAPGRKAWSQVEVSTSRHQALRHQQARQCCTFPFHAPHSPQIQYLPPNSSGVEARRSRRRVVKSVSPPPSSSHTYTFTGHRTRLPLSVSPSGTQHYIWTHDEL</sequence>
<feature type="region of interest" description="Disordered" evidence="1">
    <location>
        <begin position="128"/>
        <end position="164"/>
    </location>
</feature>
<name>A0A5B7GG60_PORTR</name>
<evidence type="ECO:0000256" key="2">
    <source>
        <dbReference type="SAM" id="Phobius"/>
    </source>
</evidence>
<dbReference type="AlphaFoldDB" id="A0A5B7GG60"/>
<keyword evidence="2" id="KW-0812">Transmembrane</keyword>
<keyword evidence="2" id="KW-1133">Transmembrane helix</keyword>
<feature type="compositionally biased region" description="Polar residues" evidence="1">
    <location>
        <begin position="128"/>
        <end position="138"/>
    </location>
</feature>
<evidence type="ECO:0000256" key="1">
    <source>
        <dbReference type="SAM" id="MobiDB-lite"/>
    </source>
</evidence>